<organism evidence="5 6">
    <name type="scientific">Peltaster fructicola</name>
    <dbReference type="NCBI Taxonomy" id="286661"/>
    <lineage>
        <taxon>Eukaryota</taxon>
        <taxon>Fungi</taxon>
        <taxon>Dikarya</taxon>
        <taxon>Ascomycota</taxon>
        <taxon>Pezizomycotina</taxon>
        <taxon>Dothideomycetes</taxon>
        <taxon>Dothideomycetes incertae sedis</taxon>
        <taxon>Peltaster</taxon>
    </lineage>
</organism>
<dbReference type="GO" id="GO:0016887">
    <property type="term" value="F:ATP hydrolysis activity"/>
    <property type="evidence" value="ECO:0007669"/>
    <property type="project" value="InterPro"/>
</dbReference>
<dbReference type="PANTHER" id="PTHR23077">
    <property type="entry name" value="AAA-FAMILY ATPASE"/>
    <property type="match status" value="1"/>
</dbReference>
<dbReference type="PANTHER" id="PTHR23077:SF27">
    <property type="entry name" value="ATPASE FAMILY GENE 2 PROTEIN HOMOLOG A"/>
    <property type="match status" value="1"/>
</dbReference>
<feature type="domain" description="AAA+ ATPase" evidence="4">
    <location>
        <begin position="534"/>
        <end position="671"/>
    </location>
</feature>
<dbReference type="FunFam" id="3.40.50.300:FF:001025">
    <property type="entry name" value="ATPase family, AAA domain-containing 2B"/>
    <property type="match status" value="1"/>
</dbReference>
<dbReference type="GO" id="GO:0005737">
    <property type="term" value="C:cytoplasm"/>
    <property type="evidence" value="ECO:0007669"/>
    <property type="project" value="TreeGrafter"/>
</dbReference>
<dbReference type="InterPro" id="IPR003960">
    <property type="entry name" value="ATPase_AAA_CS"/>
</dbReference>
<dbReference type="PROSITE" id="PS00674">
    <property type="entry name" value="AAA"/>
    <property type="match status" value="1"/>
</dbReference>
<dbReference type="Pfam" id="PF00004">
    <property type="entry name" value="AAA"/>
    <property type="match status" value="2"/>
</dbReference>
<name>A0A6H0XKM6_9PEZI</name>
<dbReference type="AlphaFoldDB" id="A0A6H0XKM6"/>
<dbReference type="SUPFAM" id="SSF52540">
    <property type="entry name" value="P-loop containing nucleoside triphosphate hydrolases"/>
    <property type="match status" value="2"/>
</dbReference>
<evidence type="ECO:0000256" key="1">
    <source>
        <dbReference type="ARBA" id="ARBA00022741"/>
    </source>
</evidence>
<dbReference type="Gene3D" id="1.10.8.60">
    <property type="match status" value="2"/>
</dbReference>
<dbReference type="InterPro" id="IPR050168">
    <property type="entry name" value="AAA_ATPase_domain"/>
</dbReference>
<feature type="domain" description="AAA+ ATPase" evidence="4">
    <location>
        <begin position="240"/>
        <end position="371"/>
    </location>
</feature>
<dbReference type="InterPro" id="IPR003593">
    <property type="entry name" value="AAA+_ATPase"/>
</dbReference>
<evidence type="ECO:0000259" key="4">
    <source>
        <dbReference type="SMART" id="SM00382"/>
    </source>
</evidence>
<gene>
    <name evidence="5" type="ORF">AMS68_000801</name>
</gene>
<evidence type="ECO:0000256" key="3">
    <source>
        <dbReference type="ARBA" id="ARBA00023054"/>
    </source>
</evidence>
<dbReference type="OrthoDB" id="27435at2759"/>
<proteinExistence type="predicted"/>
<keyword evidence="1" id="KW-0547">Nucleotide-binding</keyword>
<dbReference type="GO" id="GO:0005524">
    <property type="term" value="F:ATP binding"/>
    <property type="evidence" value="ECO:0007669"/>
    <property type="project" value="UniProtKB-KW"/>
</dbReference>
<dbReference type="EMBL" id="CP051139">
    <property type="protein sequence ID" value="QIW95283.1"/>
    <property type="molecule type" value="Genomic_DNA"/>
</dbReference>
<accession>A0A6H0XKM6</accession>
<dbReference type="Proteomes" id="UP000503462">
    <property type="component" value="Chromosome 1"/>
</dbReference>
<evidence type="ECO:0000256" key="2">
    <source>
        <dbReference type="ARBA" id="ARBA00022840"/>
    </source>
</evidence>
<dbReference type="InterPro" id="IPR027417">
    <property type="entry name" value="P-loop_NTPase"/>
</dbReference>
<dbReference type="SMART" id="SM00382">
    <property type="entry name" value="AAA"/>
    <property type="match status" value="2"/>
</dbReference>
<protein>
    <recommendedName>
        <fullName evidence="4">AAA+ ATPase domain-containing protein</fullName>
    </recommendedName>
</protein>
<sequence length="763" mass="82522">MGDIAFIVRTLPATASLKGAFRVHLAPETLQHLRLKVGDLCTIIGEDGTSGAGIAWRAADKMGNAPKIQPAKMSEVLRDAYGFKQGTQVRIEAAATTLRPATRIALTEITPVGYEAGVDDDRWKVRCVAQLAGVEAIAVGTTFDVPAGEGIKKRFFVEHIETEPAQEVPFLSYLTDHTDLQILDAALQSPTTTTSTSNQRPFHIDAAHIAGLSEQLKQLNLRLRLLCTAAENENRPRRLGAKNALVYGYAGTGKTLLLDSLAKVHGIKKVVRLDGDQLLGTASKNESLINSTFQEAIASQPSLVLIDNIDTAAASNDVATRMTAKMLAKAIDKTNSARVLTIATARSVAGVHETLCEPGRLQRTIELPIPDAGGRTQILKLLLSSETCQPVDLPAELGAMTHGYTGRDLTGLVDTASLYAYERMNPESDDWVSIHLQDSIASRPIKSHPADIRNASIASTLVEAAPEPHISMLDFEKALQEIRPSALREIIVEPPKVTFDDIGGSGALRAQFDRLINWPIQHQALAAQFTGLQPKRGILLYGPPGCSKTMTAQAVASTYGWNFLAVKGAELISMYVGESERAIREIFRKARQAAPTIIFFDEIDSIATARTGGTDASKSLNVVTTLLNEMDGFEAAKDVLVLAATNKPESLDSAILRSGRFDDHIYLGPPDSDARREILKICVRGAPGVIDLEPLLAQSEGMSGAEIKNAWRTACELAMERAVLGSQTIANMTTQDMEAGIRMTTRVITTEMLQAYEEFGRRS</sequence>
<keyword evidence="2" id="KW-0067">ATP-binding</keyword>
<evidence type="ECO:0000313" key="6">
    <source>
        <dbReference type="Proteomes" id="UP000503462"/>
    </source>
</evidence>
<reference evidence="5 6" key="1">
    <citation type="journal article" date="2016" name="Sci. Rep.">
        <title>Peltaster fructicola genome reveals evolution from an invasive phytopathogen to an ectophytic parasite.</title>
        <authorList>
            <person name="Xu C."/>
            <person name="Chen H."/>
            <person name="Gleason M.L."/>
            <person name="Xu J.R."/>
            <person name="Liu H."/>
            <person name="Zhang R."/>
            <person name="Sun G."/>
        </authorList>
    </citation>
    <scope>NUCLEOTIDE SEQUENCE [LARGE SCALE GENOMIC DNA]</scope>
    <source>
        <strain evidence="5 6">LNHT1506</strain>
    </source>
</reference>
<dbReference type="Gene3D" id="3.40.50.300">
    <property type="entry name" value="P-loop containing nucleotide triphosphate hydrolases"/>
    <property type="match status" value="2"/>
</dbReference>
<dbReference type="InterPro" id="IPR003959">
    <property type="entry name" value="ATPase_AAA_core"/>
</dbReference>
<evidence type="ECO:0000313" key="5">
    <source>
        <dbReference type="EMBL" id="QIW95283.1"/>
    </source>
</evidence>
<keyword evidence="3" id="KW-0175">Coiled coil</keyword>
<keyword evidence="6" id="KW-1185">Reference proteome</keyword>